<evidence type="ECO:0000256" key="7">
    <source>
        <dbReference type="SAM" id="Coils"/>
    </source>
</evidence>
<feature type="region of interest" description="Disordered" evidence="8">
    <location>
        <begin position="96"/>
        <end position="142"/>
    </location>
</feature>
<gene>
    <name evidence="10" type="ORF">LOTGIDRAFT_132539</name>
</gene>
<evidence type="ECO:0000256" key="4">
    <source>
        <dbReference type="ARBA" id="ARBA00022884"/>
    </source>
</evidence>
<evidence type="ECO:0000256" key="2">
    <source>
        <dbReference type="ARBA" id="ARBA00022490"/>
    </source>
</evidence>
<feature type="compositionally biased region" description="Basic and acidic residues" evidence="8">
    <location>
        <begin position="126"/>
        <end position="142"/>
    </location>
</feature>
<evidence type="ECO:0000256" key="3">
    <source>
        <dbReference type="ARBA" id="ARBA00022555"/>
    </source>
</evidence>
<dbReference type="InterPro" id="IPR012340">
    <property type="entry name" value="NA-bd_OB-fold"/>
</dbReference>
<name>V3ZSI4_LOTGI</name>
<evidence type="ECO:0000256" key="8">
    <source>
        <dbReference type="SAM" id="MobiDB-lite"/>
    </source>
</evidence>
<dbReference type="CDD" id="cd02799">
    <property type="entry name" value="tRNA_bind_EMAP-II_like"/>
    <property type="match status" value="1"/>
</dbReference>
<dbReference type="SUPFAM" id="SSF50249">
    <property type="entry name" value="Nucleic acid-binding proteins"/>
    <property type="match status" value="1"/>
</dbReference>
<keyword evidence="7" id="KW-0175">Coiled coil</keyword>
<dbReference type="FunFam" id="2.40.50.140:FF:000047">
    <property type="entry name" value="tyrosine--tRNA ligase, cytoplasmic isoform X2"/>
    <property type="match status" value="1"/>
</dbReference>
<dbReference type="Gene3D" id="2.40.50.140">
    <property type="entry name" value="Nucleic acid-binding proteins"/>
    <property type="match status" value="1"/>
</dbReference>
<dbReference type="EMBL" id="KB203567">
    <property type="protein sequence ID" value="ESO83836.1"/>
    <property type="molecule type" value="Genomic_DNA"/>
</dbReference>
<dbReference type="InterPro" id="IPR051270">
    <property type="entry name" value="Tyrosine-tRNA_ligase_regulator"/>
</dbReference>
<dbReference type="PANTHER" id="PTHR11586">
    <property type="entry name" value="TRNA-AMINOACYLATION COFACTOR ARC1 FAMILY MEMBER"/>
    <property type="match status" value="1"/>
</dbReference>
<dbReference type="STRING" id="225164.V3ZSI4"/>
<evidence type="ECO:0000256" key="6">
    <source>
        <dbReference type="PROSITE-ProRule" id="PRU00209"/>
    </source>
</evidence>
<reference evidence="10 11" key="1">
    <citation type="journal article" date="2013" name="Nature">
        <title>Insights into bilaterian evolution from three spiralian genomes.</title>
        <authorList>
            <person name="Simakov O."/>
            <person name="Marletaz F."/>
            <person name="Cho S.J."/>
            <person name="Edsinger-Gonzales E."/>
            <person name="Havlak P."/>
            <person name="Hellsten U."/>
            <person name="Kuo D.H."/>
            <person name="Larsson T."/>
            <person name="Lv J."/>
            <person name="Arendt D."/>
            <person name="Savage R."/>
            <person name="Osoegawa K."/>
            <person name="de Jong P."/>
            <person name="Grimwood J."/>
            <person name="Chapman J.A."/>
            <person name="Shapiro H."/>
            <person name="Aerts A."/>
            <person name="Otillar R.P."/>
            <person name="Terry A.Y."/>
            <person name="Boore J.L."/>
            <person name="Grigoriev I.V."/>
            <person name="Lindberg D.R."/>
            <person name="Seaver E.C."/>
            <person name="Weisblat D.A."/>
            <person name="Putnam N.H."/>
            <person name="Rokhsar D.S."/>
        </authorList>
    </citation>
    <scope>NUCLEOTIDE SEQUENCE [LARGE SCALE GENOMIC DNA]</scope>
</reference>
<keyword evidence="11" id="KW-1185">Reference proteome</keyword>
<dbReference type="CTD" id="20233324"/>
<dbReference type="InterPro" id="IPR002547">
    <property type="entry name" value="tRNA-bd_dom"/>
</dbReference>
<evidence type="ECO:0000313" key="10">
    <source>
        <dbReference type="EMBL" id="ESO83836.1"/>
    </source>
</evidence>
<accession>V3ZSI4</accession>
<feature type="compositionally biased region" description="Polar residues" evidence="8">
    <location>
        <begin position="99"/>
        <end position="108"/>
    </location>
</feature>
<comment type="subcellular location">
    <subcellularLocation>
        <location evidence="1">Cytoplasm</location>
    </subcellularLocation>
</comment>
<dbReference type="GO" id="GO:0000049">
    <property type="term" value="F:tRNA binding"/>
    <property type="evidence" value="ECO:0007669"/>
    <property type="project" value="UniProtKB-UniRule"/>
</dbReference>
<dbReference type="Proteomes" id="UP000030746">
    <property type="component" value="Unassembled WGS sequence"/>
</dbReference>
<feature type="coiled-coil region" evidence="7">
    <location>
        <begin position="7"/>
        <end position="71"/>
    </location>
</feature>
<evidence type="ECO:0000256" key="5">
    <source>
        <dbReference type="ARBA" id="ARBA00022917"/>
    </source>
</evidence>
<keyword evidence="5" id="KW-0648">Protein biosynthesis</keyword>
<dbReference type="Pfam" id="PF01588">
    <property type="entry name" value="tRNA_bind"/>
    <property type="match status" value="1"/>
</dbReference>
<dbReference type="GeneID" id="20233324"/>
<feature type="domain" description="TRNA-binding" evidence="9">
    <location>
        <begin position="147"/>
        <end position="248"/>
    </location>
</feature>
<dbReference type="RefSeq" id="XP_009065415.1">
    <property type="nucleotide sequence ID" value="XM_009067167.1"/>
</dbReference>
<dbReference type="HOGENOM" id="CLU_009710_6_1_1"/>
<keyword evidence="3 6" id="KW-0820">tRNA-binding</keyword>
<dbReference type="OrthoDB" id="197206at2759"/>
<evidence type="ECO:0000256" key="1">
    <source>
        <dbReference type="ARBA" id="ARBA00004496"/>
    </source>
</evidence>
<dbReference type="PROSITE" id="PS50886">
    <property type="entry name" value="TRBD"/>
    <property type="match status" value="1"/>
</dbReference>
<dbReference type="GO" id="GO:0005737">
    <property type="term" value="C:cytoplasm"/>
    <property type="evidence" value="ECO:0007669"/>
    <property type="project" value="UniProtKB-SubCell"/>
</dbReference>
<dbReference type="GO" id="GO:0006412">
    <property type="term" value="P:translation"/>
    <property type="evidence" value="ECO:0007669"/>
    <property type="project" value="UniProtKB-KW"/>
</dbReference>
<proteinExistence type="predicted"/>
<evidence type="ECO:0000313" key="11">
    <source>
        <dbReference type="Proteomes" id="UP000030746"/>
    </source>
</evidence>
<dbReference type="KEGG" id="lgi:LOTGIDRAFT_132539"/>
<keyword evidence="4 6" id="KW-0694">RNA-binding</keyword>
<evidence type="ECO:0000259" key="9">
    <source>
        <dbReference type="PROSITE" id="PS50886"/>
    </source>
</evidence>
<protein>
    <recommendedName>
        <fullName evidence="9">tRNA-binding domain-containing protein</fullName>
    </recommendedName>
</protein>
<dbReference type="AlphaFoldDB" id="V3ZSI4"/>
<organism evidence="10 11">
    <name type="scientific">Lottia gigantea</name>
    <name type="common">Giant owl limpet</name>
    <dbReference type="NCBI Taxonomy" id="225164"/>
    <lineage>
        <taxon>Eukaryota</taxon>
        <taxon>Metazoa</taxon>
        <taxon>Spiralia</taxon>
        <taxon>Lophotrochozoa</taxon>
        <taxon>Mollusca</taxon>
        <taxon>Gastropoda</taxon>
        <taxon>Patellogastropoda</taxon>
        <taxon>Lottioidea</taxon>
        <taxon>Lottiidae</taxon>
        <taxon>Lottia</taxon>
    </lineage>
</organism>
<dbReference type="OMA" id="NDECIAT"/>
<dbReference type="PANTHER" id="PTHR11586:SF33">
    <property type="entry name" value="AMINOACYL TRNA SYNTHASE COMPLEX-INTERACTING MULTIFUNCTIONAL PROTEIN 1"/>
    <property type="match status" value="1"/>
</dbReference>
<keyword evidence="2" id="KW-0963">Cytoplasm</keyword>
<sequence length="308" mass="33811">MASEGVLQKLKQRADLADRIALELRSRIDVLKSAAASSGSSGEEEKLRKENDKLKAEINNIKLEITLAEIKNGVKQVFMPVHTPASTVNCVDNKIPETPSITNSQTAPVKQAEKKSATENGKNKKPKEAKPKKENKPKAPAVEEKIDISRLDMRVGKIVGVKKHPDADSLYVEDVDIGEEKIRTIVSGLVKHVPLDQMQDRLAVFMCNLKPAKMRGILSEGMIMCASCPEKVEILVPPPGVVIGDRVTVKDFPGQPDIQLNPKKKIWETLKPDVRTNQQRVATYKGSPFTIEGKGEVTAPTLADTQIS</sequence>